<proteinExistence type="predicted"/>
<evidence type="ECO:0000256" key="3">
    <source>
        <dbReference type="SAM" id="Phobius"/>
    </source>
</evidence>
<keyword evidence="3" id="KW-0812">Transmembrane</keyword>
<gene>
    <name evidence="4" type="ORF">SAMN05216217_10999</name>
</gene>
<name>A0A1I4SAM7_9GAMM</name>
<feature type="region of interest" description="Disordered" evidence="2">
    <location>
        <begin position="1"/>
        <end position="45"/>
    </location>
</feature>
<keyword evidence="1" id="KW-0175">Coiled coil</keyword>
<dbReference type="STRING" id="1720063.SAMN05216217_10999"/>
<dbReference type="EMBL" id="FOUI01000009">
    <property type="protein sequence ID" value="SFM61558.1"/>
    <property type="molecule type" value="Genomic_DNA"/>
</dbReference>
<dbReference type="OrthoDB" id="7033272at2"/>
<sequence>MTERNAEPEVDLPSMHVSPEERAGVNASRAEDSVTPQIEGLRSPYRPPPSAGTGLLWAVCAALGLGVVGLGWWSHQQQMGLQQQLVATQNSFARVSEEASGRIEDITGKVTATETTLTEVERERERRLQKIEQGLQQFVERLAALESTSARLDQDAGERSAAIVRLQQQLQETATEHQSLTREVAGLQASSEQKLEAFGETLQQLQGAQHALREDMQQLAAVQQALQGLRQQVQRQQQQIERRESEASAGAAAELVLLRAELDQRLQAAEEAQRAVDAFRVQTNRTLSAMQDQLRTLQARLP</sequence>
<keyword evidence="5" id="KW-1185">Reference proteome</keyword>
<keyword evidence="3" id="KW-0472">Membrane</keyword>
<organism evidence="4 5">
    <name type="scientific">Halopseudomonas yangmingensis</name>
    <dbReference type="NCBI Taxonomy" id="1720063"/>
    <lineage>
        <taxon>Bacteria</taxon>
        <taxon>Pseudomonadati</taxon>
        <taxon>Pseudomonadota</taxon>
        <taxon>Gammaproteobacteria</taxon>
        <taxon>Pseudomonadales</taxon>
        <taxon>Pseudomonadaceae</taxon>
        <taxon>Halopseudomonas</taxon>
    </lineage>
</organism>
<dbReference type="AlphaFoldDB" id="A0A1I4SAM7"/>
<evidence type="ECO:0000256" key="2">
    <source>
        <dbReference type="SAM" id="MobiDB-lite"/>
    </source>
</evidence>
<dbReference type="RefSeq" id="WP_143069584.1">
    <property type="nucleotide sequence ID" value="NZ_FOUI01000009.1"/>
</dbReference>
<reference evidence="5" key="1">
    <citation type="submission" date="2016-10" db="EMBL/GenBank/DDBJ databases">
        <authorList>
            <person name="Varghese N."/>
            <person name="Submissions S."/>
        </authorList>
    </citation>
    <scope>NUCLEOTIDE SEQUENCE [LARGE SCALE GENOMIC DNA]</scope>
    <source>
        <strain evidence="5">DSM 24213</strain>
    </source>
</reference>
<evidence type="ECO:0000313" key="4">
    <source>
        <dbReference type="EMBL" id="SFM61558.1"/>
    </source>
</evidence>
<feature type="coiled-coil region" evidence="1">
    <location>
        <begin position="128"/>
        <end position="300"/>
    </location>
</feature>
<evidence type="ECO:0000313" key="5">
    <source>
        <dbReference type="Proteomes" id="UP000243629"/>
    </source>
</evidence>
<feature type="transmembrane region" description="Helical" evidence="3">
    <location>
        <begin position="54"/>
        <end position="73"/>
    </location>
</feature>
<evidence type="ECO:0000256" key="1">
    <source>
        <dbReference type="SAM" id="Coils"/>
    </source>
</evidence>
<protein>
    <recommendedName>
        <fullName evidence="6">ATPase</fullName>
    </recommendedName>
</protein>
<evidence type="ECO:0008006" key="6">
    <source>
        <dbReference type="Google" id="ProtNLM"/>
    </source>
</evidence>
<dbReference type="Proteomes" id="UP000243629">
    <property type="component" value="Unassembled WGS sequence"/>
</dbReference>
<keyword evidence="3" id="KW-1133">Transmembrane helix</keyword>
<accession>A0A1I4SAM7</accession>